<dbReference type="PROSITE" id="PS51257">
    <property type="entry name" value="PROKAR_LIPOPROTEIN"/>
    <property type="match status" value="1"/>
</dbReference>
<evidence type="ECO:0000313" key="2">
    <source>
        <dbReference type="Proteomes" id="UP001597049"/>
    </source>
</evidence>
<dbReference type="EMBL" id="JBHTIV010000005">
    <property type="protein sequence ID" value="MFD0931783.1"/>
    <property type="molecule type" value="Genomic_DNA"/>
</dbReference>
<sequence length="141" mass="15886">MKISGKLFIAIFLGSIILVSCDVNDDGFFQSTQVSRILSADVPDTMVVGETYTLGIAYEKDSNCHTFSNFQTVNQGDSLFFVRAITTFTQNGNCNLDPEEALREADFTNDFESNFTFKFLKDRDSLGDFIYLNKEVIVIEE</sequence>
<evidence type="ECO:0008006" key="3">
    <source>
        <dbReference type="Google" id="ProtNLM"/>
    </source>
</evidence>
<protein>
    <recommendedName>
        <fullName evidence="3">Lipoprotein</fullName>
    </recommendedName>
</protein>
<keyword evidence="2" id="KW-1185">Reference proteome</keyword>
<gene>
    <name evidence="1" type="ORF">ACFQ0R_04135</name>
</gene>
<proteinExistence type="predicted"/>
<comment type="caution">
    <text evidence="1">The sequence shown here is derived from an EMBL/GenBank/DDBJ whole genome shotgun (WGS) entry which is preliminary data.</text>
</comment>
<accession>A0ABW3GMX1</accession>
<organism evidence="1 2">
    <name type="scientific">Psychroflexus salinarum</name>
    <dbReference type="NCBI Taxonomy" id="546024"/>
    <lineage>
        <taxon>Bacteria</taxon>
        <taxon>Pseudomonadati</taxon>
        <taxon>Bacteroidota</taxon>
        <taxon>Flavobacteriia</taxon>
        <taxon>Flavobacteriales</taxon>
        <taxon>Flavobacteriaceae</taxon>
        <taxon>Psychroflexus</taxon>
    </lineage>
</organism>
<reference evidence="2" key="1">
    <citation type="journal article" date="2019" name="Int. J. Syst. Evol. Microbiol.">
        <title>The Global Catalogue of Microorganisms (GCM) 10K type strain sequencing project: providing services to taxonomists for standard genome sequencing and annotation.</title>
        <authorList>
            <consortium name="The Broad Institute Genomics Platform"/>
            <consortium name="The Broad Institute Genome Sequencing Center for Infectious Disease"/>
            <person name="Wu L."/>
            <person name="Ma J."/>
        </authorList>
    </citation>
    <scope>NUCLEOTIDE SEQUENCE [LARGE SCALE GENOMIC DNA]</scope>
    <source>
        <strain evidence="2">CCUG 56752</strain>
    </source>
</reference>
<dbReference type="Proteomes" id="UP001597049">
    <property type="component" value="Unassembled WGS sequence"/>
</dbReference>
<name>A0ABW3GMX1_9FLAO</name>
<dbReference type="RefSeq" id="WP_379657112.1">
    <property type="nucleotide sequence ID" value="NZ_JBHTIV010000005.1"/>
</dbReference>
<evidence type="ECO:0000313" key="1">
    <source>
        <dbReference type="EMBL" id="MFD0931783.1"/>
    </source>
</evidence>